<protein>
    <submittedName>
        <fullName evidence="2">Uncharacterized protein</fullName>
    </submittedName>
</protein>
<name>A0ABW2L4U7_9BACT</name>
<dbReference type="Proteomes" id="UP001596472">
    <property type="component" value="Unassembled WGS sequence"/>
</dbReference>
<accession>A0ABW2L4U7</accession>
<feature type="signal peptide" evidence="1">
    <location>
        <begin position="1"/>
        <end position="17"/>
    </location>
</feature>
<keyword evidence="3" id="KW-1185">Reference proteome</keyword>
<sequence>MKIFLILVFAMSSLAHATFVPPADGPVPFRRDKLPVDTDTMESLSKQLVVLAGASDLADPTQARRAAQILGLALALNPTSQAGLHLAERLKQGQPADAVGSDEMNQATSRAWHLMGWLEQPEAGSDGNALAACLADILTKVDPQHPRALELAGKGEQGKWQGWIAAVDAFKNEAPPVASTNETPEPPSNNDPAVPLKLPSATVQIPLWYTDKTSSKLMLRPVAVQMSARIEGADSNVKVKLEGLPPGELETKVSAKLKEFLTTRYGTLPKGLMYHFKMAEAIPYGVARNGNAILGAVLVLADASLSGKAPTGMVLAEPDSDGKLKLPAKFWQTIRVLADYEPGTRLVVPAAAKDFMSPLITLDKSSFFINFEVLMADDAASLCDFASSDPPKDVQESHDDFETIRQARGTRSLGSFLSHDSTQQRLKQVISIFPNHVSARMLALRGTSQWPKRLPREIFAREIRASIEPLRAELQVNNWAEIKTESLQNKVDACREELATVEKLFGSVGDRQELHAPAMNVTKLISSAASDAKRSTDDYTQRLKVEAGFKAAWAEYVSVLQLLTFAAGDSEEYPLPVIKAAQ</sequence>
<evidence type="ECO:0000313" key="3">
    <source>
        <dbReference type="Proteomes" id="UP001596472"/>
    </source>
</evidence>
<feature type="chain" id="PRO_5046164737" evidence="1">
    <location>
        <begin position="18"/>
        <end position="582"/>
    </location>
</feature>
<keyword evidence="1" id="KW-0732">Signal</keyword>
<evidence type="ECO:0000313" key="2">
    <source>
        <dbReference type="EMBL" id="MFC7337392.1"/>
    </source>
</evidence>
<gene>
    <name evidence="2" type="ORF">ACFQY0_09415</name>
</gene>
<evidence type="ECO:0000256" key="1">
    <source>
        <dbReference type="SAM" id="SignalP"/>
    </source>
</evidence>
<dbReference type="RefSeq" id="WP_379711627.1">
    <property type="nucleotide sequence ID" value="NZ_JBHTBS010000004.1"/>
</dbReference>
<proteinExistence type="predicted"/>
<reference evidence="3" key="1">
    <citation type="journal article" date="2019" name="Int. J. Syst. Evol. Microbiol.">
        <title>The Global Catalogue of Microorganisms (GCM) 10K type strain sequencing project: providing services to taxonomists for standard genome sequencing and annotation.</title>
        <authorList>
            <consortium name="The Broad Institute Genomics Platform"/>
            <consortium name="The Broad Institute Genome Sequencing Center for Infectious Disease"/>
            <person name="Wu L."/>
            <person name="Ma J."/>
        </authorList>
    </citation>
    <scope>NUCLEOTIDE SEQUENCE [LARGE SCALE GENOMIC DNA]</scope>
    <source>
        <strain evidence="3">CGMCC 4.1467</strain>
    </source>
</reference>
<dbReference type="EMBL" id="JBHTBS010000004">
    <property type="protein sequence ID" value="MFC7337392.1"/>
    <property type="molecule type" value="Genomic_DNA"/>
</dbReference>
<comment type="caution">
    <text evidence="2">The sequence shown here is derived from an EMBL/GenBank/DDBJ whole genome shotgun (WGS) entry which is preliminary data.</text>
</comment>
<organism evidence="2 3">
    <name type="scientific">Haloferula chungangensis</name>
    <dbReference type="NCBI Taxonomy" id="1048331"/>
    <lineage>
        <taxon>Bacteria</taxon>
        <taxon>Pseudomonadati</taxon>
        <taxon>Verrucomicrobiota</taxon>
        <taxon>Verrucomicrobiia</taxon>
        <taxon>Verrucomicrobiales</taxon>
        <taxon>Verrucomicrobiaceae</taxon>
        <taxon>Haloferula</taxon>
    </lineage>
</organism>